<evidence type="ECO:0000256" key="3">
    <source>
        <dbReference type="SAM" id="Phobius"/>
    </source>
</evidence>
<dbReference type="Gene3D" id="3.40.1690.10">
    <property type="entry name" value="secretion proteins EscU"/>
    <property type="match status" value="1"/>
</dbReference>
<keyword evidence="5" id="KW-1185">Reference proteome</keyword>
<keyword evidence="3" id="KW-1133">Transmembrane helix</keyword>
<feature type="compositionally biased region" description="Basic and acidic residues" evidence="2">
    <location>
        <begin position="1"/>
        <end position="10"/>
    </location>
</feature>
<sequence length="376" mass="40094">MAESEQDKTEAPTPKKRADAAKQGDVLQSRDLATALVIVGGAAWLALAGPWMLGALKDMLASALSFDAGAVEGFDPGRAVVRLLLVVALPLAALLGITLIAAVAAPALLGSLGFRTDALGFKPNKMNPMAGLSRMFGKQGLAELVKSLAKVGVLGAVGVWLLMGRAREIVHMGTRDAAGALAEVGSVFVLAILVMAVALAAIAMIDVPTQIFQRMSRLRMTKEEVKEEHKQSEGSPELKAQIRRRQHETLRASARGAIAEATVVLANPTHFAVALRYRPGQDAAPMVVARGRGDTALAIRALADEHAVPVLRYPQLARALYFTARTGQTVREDLYLAVATVLAFVFNLDRSLDAESRQPDVTVPPDARFDEDGRRE</sequence>
<dbReference type="Pfam" id="PF01312">
    <property type="entry name" value="Bac_export_2"/>
    <property type="match status" value="1"/>
</dbReference>
<comment type="similarity">
    <text evidence="1">Belongs to the type III secretion exporter family.</text>
</comment>
<feature type="region of interest" description="Disordered" evidence="2">
    <location>
        <begin position="356"/>
        <end position="376"/>
    </location>
</feature>
<organism evidence="4 5">
    <name type="scientific">Sphingomonas jatrophae</name>
    <dbReference type="NCBI Taxonomy" id="1166337"/>
    <lineage>
        <taxon>Bacteria</taxon>
        <taxon>Pseudomonadati</taxon>
        <taxon>Pseudomonadota</taxon>
        <taxon>Alphaproteobacteria</taxon>
        <taxon>Sphingomonadales</taxon>
        <taxon>Sphingomonadaceae</taxon>
        <taxon>Sphingomonas</taxon>
    </lineage>
</organism>
<keyword evidence="4" id="KW-0282">Flagellum</keyword>
<dbReference type="PRINTS" id="PR00950">
    <property type="entry name" value="TYPE3IMSPROT"/>
</dbReference>
<gene>
    <name evidence="4" type="ORF">SAMN05192580_3836</name>
</gene>
<dbReference type="STRING" id="1166337.SAMN05192580_3836"/>
<keyword evidence="3" id="KW-0472">Membrane</keyword>
<dbReference type="PANTHER" id="PTHR30531:SF12">
    <property type="entry name" value="FLAGELLAR BIOSYNTHETIC PROTEIN FLHB"/>
    <property type="match status" value="1"/>
</dbReference>
<feature type="transmembrane region" description="Helical" evidence="3">
    <location>
        <begin position="83"/>
        <end position="109"/>
    </location>
</feature>
<evidence type="ECO:0000313" key="4">
    <source>
        <dbReference type="EMBL" id="SFS12984.1"/>
    </source>
</evidence>
<dbReference type="GO" id="GO:0009306">
    <property type="term" value="P:protein secretion"/>
    <property type="evidence" value="ECO:0007669"/>
    <property type="project" value="InterPro"/>
</dbReference>
<dbReference type="OrthoDB" id="9807950at2"/>
<reference evidence="4 5" key="1">
    <citation type="submission" date="2016-10" db="EMBL/GenBank/DDBJ databases">
        <authorList>
            <person name="de Groot N.N."/>
        </authorList>
    </citation>
    <scope>NUCLEOTIDE SEQUENCE [LARGE SCALE GENOMIC DNA]</scope>
    <source>
        <strain evidence="4 5">S5-249</strain>
    </source>
</reference>
<dbReference type="PANTHER" id="PTHR30531">
    <property type="entry name" value="FLAGELLAR BIOSYNTHETIC PROTEIN FLHB"/>
    <property type="match status" value="1"/>
</dbReference>
<accession>A0A1I6MBA2</accession>
<feature type="transmembrane region" description="Helical" evidence="3">
    <location>
        <begin position="184"/>
        <end position="207"/>
    </location>
</feature>
<dbReference type="SUPFAM" id="SSF160544">
    <property type="entry name" value="EscU C-terminal domain-like"/>
    <property type="match status" value="1"/>
</dbReference>
<dbReference type="GO" id="GO:0005886">
    <property type="term" value="C:plasma membrane"/>
    <property type="evidence" value="ECO:0007669"/>
    <property type="project" value="TreeGrafter"/>
</dbReference>
<keyword evidence="4" id="KW-0969">Cilium</keyword>
<proteinExistence type="inferred from homology"/>
<keyword evidence="4" id="KW-0966">Cell projection</keyword>
<dbReference type="InterPro" id="IPR006135">
    <property type="entry name" value="T3SS_substrate_exporter"/>
</dbReference>
<dbReference type="EMBL" id="FOZG01000003">
    <property type="protein sequence ID" value="SFS12984.1"/>
    <property type="molecule type" value="Genomic_DNA"/>
</dbReference>
<dbReference type="AlphaFoldDB" id="A0A1I6MBA2"/>
<name>A0A1I6MBA2_9SPHN</name>
<evidence type="ECO:0000256" key="1">
    <source>
        <dbReference type="ARBA" id="ARBA00010690"/>
    </source>
</evidence>
<feature type="transmembrane region" description="Helical" evidence="3">
    <location>
        <begin position="144"/>
        <end position="164"/>
    </location>
</feature>
<evidence type="ECO:0000313" key="5">
    <source>
        <dbReference type="Proteomes" id="UP000198824"/>
    </source>
</evidence>
<feature type="transmembrane region" description="Helical" evidence="3">
    <location>
        <begin position="32"/>
        <end position="53"/>
    </location>
</feature>
<dbReference type="Proteomes" id="UP000198824">
    <property type="component" value="Unassembled WGS sequence"/>
</dbReference>
<dbReference type="RefSeq" id="WP_093317261.1">
    <property type="nucleotide sequence ID" value="NZ_FOZG01000003.1"/>
</dbReference>
<feature type="region of interest" description="Disordered" evidence="2">
    <location>
        <begin position="1"/>
        <end position="22"/>
    </location>
</feature>
<protein>
    <submittedName>
        <fullName evidence="4">Flagellar biosynthetic protein FlhB</fullName>
    </submittedName>
</protein>
<evidence type="ECO:0000256" key="2">
    <source>
        <dbReference type="SAM" id="MobiDB-lite"/>
    </source>
</evidence>
<dbReference type="InterPro" id="IPR029025">
    <property type="entry name" value="T3SS_substrate_exporter_C"/>
</dbReference>
<feature type="compositionally biased region" description="Basic and acidic residues" evidence="2">
    <location>
        <begin position="367"/>
        <end position="376"/>
    </location>
</feature>
<keyword evidence="3" id="KW-0812">Transmembrane</keyword>